<sequence length="55" mass="6142">MDRIRAQRIRHRVLEALQEVGEAEDVSFSLGRGTFTRGYVSMKMTAADVLTDGTV</sequence>
<feature type="non-terminal residue" evidence="1">
    <location>
        <position position="55"/>
    </location>
</feature>
<organism evidence="1">
    <name type="scientific">marine sediment metagenome</name>
    <dbReference type="NCBI Taxonomy" id="412755"/>
    <lineage>
        <taxon>unclassified sequences</taxon>
        <taxon>metagenomes</taxon>
        <taxon>ecological metagenomes</taxon>
    </lineage>
</organism>
<comment type="caution">
    <text evidence="1">The sequence shown here is derived from an EMBL/GenBank/DDBJ whole genome shotgun (WGS) entry which is preliminary data.</text>
</comment>
<proteinExistence type="predicted"/>
<protein>
    <submittedName>
        <fullName evidence="1">Uncharacterized protein</fullName>
    </submittedName>
</protein>
<dbReference type="AlphaFoldDB" id="A0A0F9DZE4"/>
<reference evidence="1" key="1">
    <citation type="journal article" date="2015" name="Nature">
        <title>Complex archaea that bridge the gap between prokaryotes and eukaryotes.</title>
        <authorList>
            <person name="Spang A."/>
            <person name="Saw J.H."/>
            <person name="Jorgensen S.L."/>
            <person name="Zaremba-Niedzwiedzka K."/>
            <person name="Martijn J."/>
            <person name="Lind A.E."/>
            <person name="van Eijk R."/>
            <person name="Schleper C."/>
            <person name="Guy L."/>
            <person name="Ettema T.J."/>
        </authorList>
    </citation>
    <scope>NUCLEOTIDE SEQUENCE</scope>
</reference>
<gene>
    <name evidence="1" type="ORF">LCGC14_2429180</name>
</gene>
<accession>A0A0F9DZE4</accession>
<name>A0A0F9DZE4_9ZZZZ</name>
<dbReference type="EMBL" id="LAZR01037115">
    <property type="protein sequence ID" value="KKL23056.1"/>
    <property type="molecule type" value="Genomic_DNA"/>
</dbReference>
<evidence type="ECO:0000313" key="1">
    <source>
        <dbReference type="EMBL" id="KKL23056.1"/>
    </source>
</evidence>